<dbReference type="RefSeq" id="WP_270037348.1">
    <property type="nucleotide sequence ID" value="NZ_JAPDOD010000001.1"/>
</dbReference>
<evidence type="ECO:0000256" key="1">
    <source>
        <dbReference type="SAM" id="SignalP"/>
    </source>
</evidence>
<evidence type="ECO:0000313" key="3">
    <source>
        <dbReference type="Proteomes" id="UP001149140"/>
    </source>
</evidence>
<feature type="signal peptide" evidence="1">
    <location>
        <begin position="1"/>
        <end position="24"/>
    </location>
</feature>
<reference evidence="2" key="1">
    <citation type="submission" date="2022-10" db="EMBL/GenBank/DDBJ databases">
        <title>The WGS of Solirubrobacter ginsenosidimutans DSM 21036.</title>
        <authorList>
            <person name="Jiang Z."/>
        </authorList>
    </citation>
    <scope>NUCLEOTIDE SEQUENCE</scope>
    <source>
        <strain evidence="2">DSM 21036</strain>
    </source>
</reference>
<dbReference type="EMBL" id="JAPDOD010000001">
    <property type="protein sequence ID" value="MDA0158753.1"/>
    <property type="molecule type" value="Genomic_DNA"/>
</dbReference>
<dbReference type="AlphaFoldDB" id="A0A9X3MSA8"/>
<feature type="chain" id="PRO_5040981174" description="Peptidase C-terminal archaeal/bacterial domain-containing protein" evidence="1">
    <location>
        <begin position="25"/>
        <end position="477"/>
    </location>
</feature>
<evidence type="ECO:0008006" key="4">
    <source>
        <dbReference type="Google" id="ProtNLM"/>
    </source>
</evidence>
<name>A0A9X3MSA8_9ACTN</name>
<organism evidence="2 3">
    <name type="scientific">Solirubrobacter ginsenosidimutans</name>
    <dbReference type="NCBI Taxonomy" id="490573"/>
    <lineage>
        <taxon>Bacteria</taxon>
        <taxon>Bacillati</taxon>
        <taxon>Actinomycetota</taxon>
        <taxon>Thermoleophilia</taxon>
        <taxon>Solirubrobacterales</taxon>
        <taxon>Solirubrobacteraceae</taxon>
        <taxon>Solirubrobacter</taxon>
    </lineage>
</organism>
<dbReference type="Proteomes" id="UP001149140">
    <property type="component" value="Unassembled WGS sequence"/>
</dbReference>
<protein>
    <recommendedName>
        <fullName evidence="4">Peptidase C-terminal archaeal/bacterial domain-containing protein</fullName>
    </recommendedName>
</protein>
<keyword evidence="1" id="KW-0732">Signal</keyword>
<proteinExistence type="predicted"/>
<accession>A0A9X3MSA8</accession>
<keyword evidence="3" id="KW-1185">Reference proteome</keyword>
<gene>
    <name evidence="2" type="ORF">OM076_00635</name>
</gene>
<dbReference type="PROSITE" id="PS51257">
    <property type="entry name" value="PROKAR_LIPOPROTEIN"/>
    <property type="match status" value="1"/>
</dbReference>
<sequence>MAKRSLIGVLALSALLACSPAALASSPALVGPPGSCPASAGTTIASAGALTVGTCVSGGGGSSYVEFWKLSLTGGDRVQLTVPSAVALEFDLYSSDTTDDRFTAVRPVDVEVTSPVSGAAQVLTIQAPYSDTFVLADCEPVDYAANGGDCRGVFTGGGAKYTRMTQPYAFTSAAVGNACASPPLRAGSKLALGPALTIGACESGGGNDIDYWTVALNENDQLELTVPPAAADVEFDLYSPGTTDATFPRATPTDSRLAAATQGGATSQVATLTAASAGTYVLAACEPKASATIAGSDCRGIATGTGAGYILPMKPYTFTTSTIPQPAYDNTGYDSTSYDFNFPADAWTASDDAPAYGKLSIATQTVSVSKNRALRLSIRCAGAPCTGKLTLTAVTKTRTANGTKNKTKKATVIVASTTLTSLDTGTTRASLILTKAGRRLLRNAARGRLRTTATLKYDTGTTTKSAHATITLRAANT</sequence>
<evidence type="ECO:0000313" key="2">
    <source>
        <dbReference type="EMBL" id="MDA0158753.1"/>
    </source>
</evidence>
<comment type="caution">
    <text evidence="2">The sequence shown here is derived from an EMBL/GenBank/DDBJ whole genome shotgun (WGS) entry which is preliminary data.</text>
</comment>